<accession>R7QCS1</accession>
<evidence type="ECO:0000256" key="3">
    <source>
        <dbReference type="ARBA" id="ARBA00022927"/>
    </source>
</evidence>
<dbReference type="OrthoDB" id="10255285at2759"/>
<evidence type="ECO:0000256" key="1">
    <source>
        <dbReference type="ARBA" id="ARBA00010307"/>
    </source>
</evidence>
<keyword evidence="5" id="KW-1185">Reference proteome</keyword>
<dbReference type="GO" id="GO:0031267">
    <property type="term" value="F:small GTPase binding"/>
    <property type="evidence" value="ECO:0007669"/>
    <property type="project" value="TreeGrafter"/>
</dbReference>
<gene>
    <name evidence="4" type="ORF">CHC_T00003820001</name>
</gene>
<dbReference type="PhylomeDB" id="R7QCS1"/>
<dbReference type="Gene3D" id="3.40.1000.10">
    <property type="entry name" value="Mog1/PsbP, alpha/beta/alpha sandwich"/>
    <property type="match status" value="1"/>
</dbReference>
<dbReference type="SUPFAM" id="SSF55724">
    <property type="entry name" value="Mog1p/PsbP-like"/>
    <property type="match status" value="1"/>
</dbReference>
<evidence type="ECO:0000313" key="4">
    <source>
        <dbReference type="EMBL" id="CDF35231.1"/>
    </source>
</evidence>
<dbReference type="GO" id="GO:0005634">
    <property type="term" value="C:nucleus"/>
    <property type="evidence" value="ECO:0007669"/>
    <property type="project" value="TreeGrafter"/>
</dbReference>
<dbReference type="RefSeq" id="XP_005715050.1">
    <property type="nucleotide sequence ID" value="XM_005714993.1"/>
</dbReference>
<dbReference type="Proteomes" id="UP000012073">
    <property type="component" value="Unassembled WGS sequence"/>
</dbReference>
<name>R7QCS1_CHOCR</name>
<dbReference type="PANTHER" id="PTHR15837:SF0">
    <property type="entry name" value="RAN GUANINE NUCLEOTIDE RELEASE FACTOR"/>
    <property type="match status" value="1"/>
</dbReference>
<evidence type="ECO:0000256" key="2">
    <source>
        <dbReference type="ARBA" id="ARBA00022448"/>
    </source>
</evidence>
<dbReference type="GeneID" id="17322766"/>
<sequence>MHLTMVRETQTETSIATPRDLFGGAMTLSLPPFFTDVSRLRGVPDNQEAFAHAETDRSLIVELLQQEHPLPVAHTLAATFHLDELASDSAALSSNLVYSAALPPDDFPLLKQGDPALQVSVAHGVHTVAKFKDAESLASQVNVHLACITLPRVTTDLLVVFNDPVVLHPWGSSARVGSQVANSQESNPERRAELFDHALRTLQVNDWSLFC</sequence>
<dbReference type="InterPro" id="IPR016123">
    <property type="entry name" value="Mog1/PsbP_a/b/a-sand"/>
</dbReference>
<dbReference type="GO" id="GO:0006606">
    <property type="term" value="P:protein import into nucleus"/>
    <property type="evidence" value="ECO:0007669"/>
    <property type="project" value="TreeGrafter"/>
</dbReference>
<dbReference type="PANTHER" id="PTHR15837">
    <property type="entry name" value="RAN GUANINE NUCLEOTIDE RELEASE FACTOR"/>
    <property type="match status" value="1"/>
</dbReference>
<dbReference type="Gramene" id="CDF35231">
    <property type="protein sequence ID" value="CDF35231"/>
    <property type="gene ID" value="CHC_T00003820001"/>
</dbReference>
<keyword evidence="2" id="KW-0813">Transport</keyword>
<dbReference type="EMBL" id="HG001723">
    <property type="protein sequence ID" value="CDF35231.1"/>
    <property type="molecule type" value="Genomic_DNA"/>
</dbReference>
<organism evidence="4 5">
    <name type="scientific">Chondrus crispus</name>
    <name type="common">Carrageen Irish moss</name>
    <name type="synonym">Polymorpha crispa</name>
    <dbReference type="NCBI Taxonomy" id="2769"/>
    <lineage>
        <taxon>Eukaryota</taxon>
        <taxon>Rhodophyta</taxon>
        <taxon>Florideophyceae</taxon>
        <taxon>Rhodymeniophycidae</taxon>
        <taxon>Gigartinales</taxon>
        <taxon>Gigartinaceae</taxon>
        <taxon>Chondrus</taxon>
    </lineage>
</organism>
<evidence type="ECO:0000313" key="5">
    <source>
        <dbReference type="Proteomes" id="UP000012073"/>
    </source>
</evidence>
<dbReference type="OMA" id="ECSSAWM"/>
<protein>
    <recommendedName>
        <fullName evidence="6">Ran guanine nucleotide release factor</fullName>
    </recommendedName>
</protein>
<dbReference type="InterPro" id="IPR007681">
    <property type="entry name" value="Mog1"/>
</dbReference>
<comment type="similarity">
    <text evidence="1">Belongs to the MOG1 family.</text>
</comment>
<reference evidence="5" key="1">
    <citation type="journal article" date="2013" name="Proc. Natl. Acad. Sci. U.S.A.">
        <title>Genome structure and metabolic features in the red seaweed Chondrus crispus shed light on evolution of the Archaeplastida.</title>
        <authorList>
            <person name="Collen J."/>
            <person name="Porcel B."/>
            <person name="Carre W."/>
            <person name="Ball S.G."/>
            <person name="Chaparro C."/>
            <person name="Tonon T."/>
            <person name="Barbeyron T."/>
            <person name="Michel G."/>
            <person name="Noel B."/>
            <person name="Valentin K."/>
            <person name="Elias M."/>
            <person name="Artiguenave F."/>
            <person name="Arun A."/>
            <person name="Aury J.M."/>
            <person name="Barbosa-Neto J.F."/>
            <person name="Bothwell J.H."/>
            <person name="Bouget F.Y."/>
            <person name="Brillet L."/>
            <person name="Cabello-Hurtado F."/>
            <person name="Capella-Gutierrez S."/>
            <person name="Charrier B."/>
            <person name="Cladiere L."/>
            <person name="Cock J.M."/>
            <person name="Coelho S.M."/>
            <person name="Colleoni C."/>
            <person name="Czjzek M."/>
            <person name="Da Silva C."/>
            <person name="Delage L."/>
            <person name="Denoeud F."/>
            <person name="Deschamps P."/>
            <person name="Dittami S.M."/>
            <person name="Gabaldon T."/>
            <person name="Gachon C.M."/>
            <person name="Groisillier A."/>
            <person name="Herve C."/>
            <person name="Jabbari K."/>
            <person name="Katinka M."/>
            <person name="Kloareg B."/>
            <person name="Kowalczyk N."/>
            <person name="Labadie K."/>
            <person name="Leblanc C."/>
            <person name="Lopez P.J."/>
            <person name="McLachlan D.H."/>
            <person name="Meslet-Cladiere L."/>
            <person name="Moustafa A."/>
            <person name="Nehr Z."/>
            <person name="Nyvall Collen P."/>
            <person name="Panaud O."/>
            <person name="Partensky F."/>
            <person name="Poulain J."/>
            <person name="Rensing S.A."/>
            <person name="Rousvoal S."/>
            <person name="Samson G."/>
            <person name="Symeonidi A."/>
            <person name="Weissenbach J."/>
            <person name="Zambounis A."/>
            <person name="Wincker P."/>
            <person name="Boyen C."/>
        </authorList>
    </citation>
    <scope>NUCLEOTIDE SEQUENCE [LARGE SCALE GENOMIC DNA]</scope>
    <source>
        <strain evidence="5">cv. Stackhouse</strain>
    </source>
</reference>
<dbReference type="Pfam" id="PF04603">
    <property type="entry name" value="Mog1"/>
    <property type="match status" value="1"/>
</dbReference>
<keyword evidence="3" id="KW-0653">Protein transport</keyword>
<dbReference type="KEGG" id="ccp:CHC_T00003820001"/>
<dbReference type="STRING" id="2769.R7QCS1"/>
<proteinExistence type="inferred from homology"/>
<evidence type="ECO:0008006" key="6">
    <source>
        <dbReference type="Google" id="ProtNLM"/>
    </source>
</evidence>
<dbReference type="AlphaFoldDB" id="R7QCS1"/>
<dbReference type="GO" id="GO:0005085">
    <property type="term" value="F:guanyl-nucleotide exchange factor activity"/>
    <property type="evidence" value="ECO:0007669"/>
    <property type="project" value="TreeGrafter"/>
</dbReference>